<dbReference type="GO" id="GO:0005829">
    <property type="term" value="C:cytosol"/>
    <property type="evidence" value="ECO:0007669"/>
    <property type="project" value="TreeGrafter"/>
</dbReference>
<feature type="compositionally biased region" description="Pro residues" evidence="5">
    <location>
        <begin position="734"/>
        <end position="760"/>
    </location>
</feature>
<feature type="region of interest" description="Disordered" evidence="5">
    <location>
        <begin position="838"/>
        <end position="936"/>
    </location>
</feature>
<dbReference type="InterPro" id="IPR008266">
    <property type="entry name" value="Tyr_kinase_AS"/>
</dbReference>
<evidence type="ECO:0000259" key="6">
    <source>
        <dbReference type="PROSITE" id="PS50011"/>
    </source>
</evidence>
<accession>L7VY79</accession>
<proteinExistence type="predicted"/>
<feature type="compositionally biased region" description="Low complexity" evidence="5">
    <location>
        <begin position="720"/>
        <end position="733"/>
    </location>
</feature>
<feature type="compositionally biased region" description="Basic and acidic residues" evidence="5">
    <location>
        <begin position="861"/>
        <end position="874"/>
    </location>
</feature>
<dbReference type="CDD" id="cd14014">
    <property type="entry name" value="STKc_PknB_like"/>
    <property type="match status" value="1"/>
</dbReference>
<evidence type="ECO:0000256" key="3">
    <source>
        <dbReference type="ARBA" id="ARBA00022777"/>
    </source>
</evidence>
<dbReference type="GO" id="GO:0005776">
    <property type="term" value="C:autophagosome"/>
    <property type="evidence" value="ECO:0007669"/>
    <property type="project" value="TreeGrafter"/>
</dbReference>
<dbReference type="Gene3D" id="1.10.510.10">
    <property type="entry name" value="Transferase(Phosphotransferase) domain 1"/>
    <property type="match status" value="1"/>
</dbReference>
<evidence type="ECO:0000313" key="7">
    <source>
        <dbReference type="EMBL" id="AGC72639.1"/>
    </source>
</evidence>
<keyword evidence="2" id="KW-0547">Nucleotide-binding</keyword>
<name>L7VY79_9BACT</name>
<evidence type="ECO:0000256" key="4">
    <source>
        <dbReference type="ARBA" id="ARBA00022840"/>
    </source>
</evidence>
<keyword evidence="3 7" id="KW-0418">Kinase</keyword>
<dbReference type="PROSITE" id="PS00109">
    <property type="entry name" value="PROTEIN_KINASE_TYR"/>
    <property type="match status" value="1"/>
</dbReference>
<dbReference type="AlphaFoldDB" id="L7VY79"/>
<dbReference type="InterPro" id="IPR000719">
    <property type="entry name" value="Prot_kinase_dom"/>
</dbReference>
<organism evidence="7">
    <name type="scientific">uncultured bacterium A1Q1_fos_565</name>
    <dbReference type="NCBI Taxonomy" id="1256585"/>
    <lineage>
        <taxon>Bacteria</taxon>
        <taxon>environmental samples</taxon>
    </lineage>
</organism>
<dbReference type="PANTHER" id="PTHR24348">
    <property type="entry name" value="SERINE/THREONINE-PROTEIN KINASE UNC-51-RELATED"/>
    <property type="match status" value="1"/>
</dbReference>
<keyword evidence="7" id="KW-0723">Serine/threonine-protein kinase</keyword>
<feature type="region of interest" description="Disordered" evidence="5">
    <location>
        <begin position="547"/>
        <end position="590"/>
    </location>
</feature>
<evidence type="ECO:0000256" key="2">
    <source>
        <dbReference type="ARBA" id="ARBA00022741"/>
    </source>
</evidence>
<dbReference type="SUPFAM" id="SSF56112">
    <property type="entry name" value="Protein kinase-like (PK-like)"/>
    <property type="match status" value="1"/>
</dbReference>
<keyword evidence="4" id="KW-0067">ATP-binding</keyword>
<feature type="compositionally biased region" description="Pro residues" evidence="5">
    <location>
        <begin position="673"/>
        <end position="703"/>
    </location>
</feature>
<dbReference type="PROSITE" id="PS50011">
    <property type="entry name" value="PROTEIN_KINASE_DOM"/>
    <property type="match status" value="1"/>
</dbReference>
<sequence length="936" mass="100131">MPIQQAQQLGRYYLLDRVAFGGMAEIFRAKTRDAQGKELLVAVKRVLAHLCEDDEFIQMLIDEARLTALLKHPNIARVYEFSKVGSEYFIAMEYVEGKDMRALLERARQNQEWLPEELIAHIGMQVALGLHFAYEQTDRDGTPLHIVHRDVSPSNVLLSYGGDVKLCDFGIAKAEGARQQTRTGVIKGKVKYMSPEQAMGRQLNNRSDLFSLGTLLYEMLALQAPFTAQTEIELLFAVRDARKRPLRELRPNIHPELERIIDKAMERQEKKRWENGQEFAEALGSFLQYHYPNASTAQLARTMNTMFAREIEKERAAMAEFVIDTSTFDDNVGQNLLADVLGPDAEYTQFTAAFGRQDVADPLPSTPTGPSPNQMRVLASVSMPGTMDFDMLETAEKPRYELAQLAAKAQPSAPSDWQPSAQTMPRGMKPSVAVPQVPLYSSPQPGVESGYETVIIQRDPVLEKRPSGPVAPPIINDSFHAEETRVLSREQVDFLLPKPAAKPAAQPVMAHKQSEFHEQATQILDARSLPADLQQLLARKSAELAAAVKSAPPSSQPSVPPSSQPSVPPSSQPLAPPQMAPVPSGKARAPSIQLQPLDADFHEAATAYLDWSPIEPSALEDLSLESSSANLGAGFRAGTGAHAPIAIPPRSATGAQAPIAMPPRSATGAQPPVAMPPSAPSAKTPPPPPPPPPPMAKLAPPVPRAATGAQAPVGLPLPPVGSAAPSSSAAPSAKTPPPPPLPALKSPPPTPSPALAPPALAPSLRAASPAARPTGMSPLVARPVAPPPAAKPAAPEPKPVAPGRVAAVQPPGDDEWEALPHLDSTMLARAGSVPVVLPRSALPERPAPRSEPAAQPGQKFDPLEHTMATDHLDPAEGLQDDDLPTPVRGTSLADMGLEGDSEFAEDTDKGDGPKGFGGKHLDPSLTLEGDELETLD</sequence>
<dbReference type="GO" id="GO:0042594">
    <property type="term" value="P:response to starvation"/>
    <property type="evidence" value="ECO:0007669"/>
    <property type="project" value="TreeGrafter"/>
</dbReference>
<dbReference type="GO" id="GO:0005524">
    <property type="term" value="F:ATP binding"/>
    <property type="evidence" value="ECO:0007669"/>
    <property type="project" value="UniProtKB-KW"/>
</dbReference>
<evidence type="ECO:0000256" key="5">
    <source>
        <dbReference type="SAM" id="MobiDB-lite"/>
    </source>
</evidence>
<feature type="compositionally biased region" description="Pro residues" evidence="5">
    <location>
        <begin position="784"/>
        <end position="800"/>
    </location>
</feature>
<dbReference type="Pfam" id="PF00069">
    <property type="entry name" value="Pkinase"/>
    <property type="match status" value="1"/>
</dbReference>
<feature type="compositionally biased region" description="Low complexity" evidence="5">
    <location>
        <begin position="761"/>
        <end position="783"/>
    </location>
</feature>
<dbReference type="EMBL" id="JX649908">
    <property type="protein sequence ID" value="AGC72639.1"/>
    <property type="molecule type" value="Genomic_DNA"/>
</dbReference>
<dbReference type="InterPro" id="IPR011009">
    <property type="entry name" value="Kinase-like_dom_sf"/>
</dbReference>
<feature type="region of interest" description="Disordered" evidence="5">
    <location>
        <begin position="640"/>
        <end position="823"/>
    </location>
</feature>
<reference evidence="7" key="1">
    <citation type="submission" date="2012-09" db="EMBL/GenBank/DDBJ databases">
        <title>Metagenomic Characterization of a Microbial Community in Wastewater Detects High Levels of Antibiotic Resistance.</title>
        <authorList>
            <person name="Abrams M."/>
            <person name="Caldwell A."/>
            <person name="Vandaei E."/>
            <person name="Lee W."/>
            <person name="Perrott J."/>
            <person name="Khan S.Y."/>
            <person name="Ta J."/>
            <person name="Romero D."/>
            <person name="Nguyen V."/>
            <person name="Pourmand N."/>
            <person name="Ouverney C.C."/>
        </authorList>
    </citation>
    <scope>NUCLEOTIDE SEQUENCE</scope>
</reference>
<dbReference type="GO" id="GO:0034045">
    <property type="term" value="C:phagophore assembly site membrane"/>
    <property type="evidence" value="ECO:0007669"/>
    <property type="project" value="TreeGrafter"/>
</dbReference>
<protein>
    <submittedName>
        <fullName evidence="7">Serine/threonine protein kinase</fullName>
    </submittedName>
</protein>
<keyword evidence="1" id="KW-0808">Transferase</keyword>
<dbReference type="Gene3D" id="3.30.200.20">
    <property type="entry name" value="Phosphorylase Kinase, domain 1"/>
    <property type="match status" value="1"/>
</dbReference>
<dbReference type="PANTHER" id="PTHR24348:SF22">
    <property type="entry name" value="NON-SPECIFIC SERINE_THREONINE PROTEIN KINASE"/>
    <property type="match status" value="1"/>
</dbReference>
<evidence type="ECO:0000256" key="1">
    <source>
        <dbReference type="ARBA" id="ARBA00022679"/>
    </source>
</evidence>
<feature type="compositionally biased region" description="Pro residues" evidence="5">
    <location>
        <begin position="554"/>
        <end position="580"/>
    </location>
</feature>
<dbReference type="GO" id="GO:0004674">
    <property type="term" value="F:protein serine/threonine kinase activity"/>
    <property type="evidence" value="ECO:0007669"/>
    <property type="project" value="UniProtKB-KW"/>
</dbReference>
<dbReference type="InterPro" id="IPR045269">
    <property type="entry name" value="Atg1-like"/>
</dbReference>
<feature type="domain" description="Protein kinase" evidence="6">
    <location>
        <begin position="12"/>
        <end position="287"/>
    </location>
</feature>